<accession>A0ABS1J2P7</accession>
<evidence type="ECO:0000256" key="1">
    <source>
        <dbReference type="ARBA" id="ARBA00004193"/>
    </source>
</evidence>
<dbReference type="Pfam" id="PF00496">
    <property type="entry name" value="SBP_bac_5"/>
    <property type="match status" value="1"/>
</dbReference>
<evidence type="ECO:0000256" key="2">
    <source>
        <dbReference type="ARBA" id="ARBA00005695"/>
    </source>
</evidence>
<name>A0ABS1J2P7_9FIRM</name>
<comment type="subcellular location">
    <subcellularLocation>
        <location evidence="1">Cell membrane</location>
        <topology evidence="1">Lipid-anchor</topology>
    </subcellularLocation>
</comment>
<dbReference type="PANTHER" id="PTHR30290">
    <property type="entry name" value="PERIPLASMIC BINDING COMPONENT OF ABC TRANSPORTER"/>
    <property type="match status" value="1"/>
</dbReference>
<reference evidence="7 8" key="1">
    <citation type="submission" date="2021-01" db="EMBL/GenBank/DDBJ databases">
        <title>Isolation and description of Catonella massiliensis sp. nov., a novel Catonella species, isolated from a stable periodontitis subject.</title>
        <authorList>
            <person name="Antezack A."/>
            <person name="Boxberger M."/>
            <person name="La Scola B."/>
            <person name="Monnet-Corti V."/>
        </authorList>
    </citation>
    <scope>NUCLEOTIDE SEQUENCE [LARGE SCALE GENOMIC DNA]</scope>
    <source>
        <strain evidence="7 8">Marseille-Q4567</strain>
    </source>
</reference>
<dbReference type="PROSITE" id="PS51257">
    <property type="entry name" value="PROKAR_LIPOPROTEIN"/>
    <property type="match status" value="1"/>
</dbReference>
<comment type="similarity">
    <text evidence="2">Belongs to the bacterial solute-binding protein 5 family.</text>
</comment>
<proteinExistence type="inferred from homology"/>
<dbReference type="RefSeq" id="WP_208429847.1">
    <property type="nucleotide sequence ID" value="NZ_JAEPRJ010000001.1"/>
</dbReference>
<dbReference type="InterPro" id="IPR023765">
    <property type="entry name" value="SBP_5_CS"/>
</dbReference>
<gene>
    <name evidence="7" type="ORF">JJN12_11645</name>
</gene>
<keyword evidence="4 5" id="KW-0732">Signal</keyword>
<keyword evidence="3" id="KW-0813">Transport</keyword>
<dbReference type="PROSITE" id="PS01040">
    <property type="entry name" value="SBP_BACTERIAL_5"/>
    <property type="match status" value="1"/>
</dbReference>
<evidence type="ECO:0000256" key="5">
    <source>
        <dbReference type="SAM" id="SignalP"/>
    </source>
</evidence>
<dbReference type="Gene3D" id="3.40.190.10">
    <property type="entry name" value="Periplasmic binding protein-like II"/>
    <property type="match status" value="1"/>
</dbReference>
<evidence type="ECO:0000313" key="8">
    <source>
        <dbReference type="Proteomes" id="UP000604730"/>
    </source>
</evidence>
<feature type="chain" id="PRO_5046620442" evidence="5">
    <location>
        <begin position="24"/>
        <end position="505"/>
    </location>
</feature>
<sequence length="505" mass="55617">MRKNLRSLALLLIVCLLVGCKGASGGGDTLTIALSGDSISLDPVLTNDNQSSNAMAQIYEGLVKIDDKTGEISPCLAESYEHPDDLTYIFKLKKGIKFHNGEEMKASDVVFSLKRAAEAPNVKHLFASIDPSTIKATDDYTVEFKQTKPFAGIIAALCHTGGSIVNEKAVTEAGDNYARNPIGTNALKFVSWSKADNMVLERFEDYHGEKTDFQTLKFRIIPEPSNRVIELESGGVDIALDIVANDLDKVSGNPDLQLVKSLDYGLTYLGFNCSKAPFTDPKVREAISYALDTDSIVKAVFHNLGKTATGILPPTLEFSISDQLKLKGRDVEKAKALLKEAGQSNLKLTISTNENKDRVDMATAMKEQLAEVGIEASINVLEWSAFNDLIKKGNHDLYMIAWTADSPDPDTFMYPCFHSSAKGEGGNYAFLEDSKLDKLLDDARYEGDKSKRGELYKEAQEYIMGINAWVPLHNKEITAGAKKDIENLQLSPFGWHHFTQIKRAK</sequence>
<dbReference type="Proteomes" id="UP000604730">
    <property type="component" value="Unassembled WGS sequence"/>
</dbReference>
<dbReference type="InterPro" id="IPR000914">
    <property type="entry name" value="SBP_5_dom"/>
</dbReference>
<dbReference type="SUPFAM" id="SSF53850">
    <property type="entry name" value="Periplasmic binding protein-like II"/>
    <property type="match status" value="1"/>
</dbReference>
<feature type="signal peptide" evidence="5">
    <location>
        <begin position="1"/>
        <end position="23"/>
    </location>
</feature>
<dbReference type="PIRSF" id="PIRSF002741">
    <property type="entry name" value="MppA"/>
    <property type="match status" value="1"/>
</dbReference>
<evidence type="ECO:0000256" key="4">
    <source>
        <dbReference type="ARBA" id="ARBA00022729"/>
    </source>
</evidence>
<feature type="domain" description="Solute-binding protein family 5" evidence="6">
    <location>
        <begin position="71"/>
        <end position="423"/>
    </location>
</feature>
<dbReference type="CDD" id="cd00995">
    <property type="entry name" value="PBP2_NikA_DppA_OppA_like"/>
    <property type="match status" value="1"/>
</dbReference>
<dbReference type="PANTHER" id="PTHR30290:SF9">
    <property type="entry name" value="OLIGOPEPTIDE-BINDING PROTEIN APPA"/>
    <property type="match status" value="1"/>
</dbReference>
<evidence type="ECO:0000259" key="6">
    <source>
        <dbReference type="Pfam" id="PF00496"/>
    </source>
</evidence>
<dbReference type="Gene3D" id="3.10.105.10">
    <property type="entry name" value="Dipeptide-binding Protein, Domain 3"/>
    <property type="match status" value="1"/>
</dbReference>
<comment type="caution">
    <text evidence="7">The sequence shown here is derived from an EMBL/GenBank/DDBJ whole genome shotgun (WGS) entry which is preliminary data.</text>
</comment>
<protein>
    <submittedName>
        <fullName evidence="7">ABC transporter substrate-binding protein</fullName>
    </submittedName>
</protein>
<evidence type="ECO:0000313" key="7">
    <source>
        <dbReference type="EMBL" id="MBK5898426.1"/>
    </source>
</evidence>
<keyword evidence="8" id="KW-1185">Reference proteome</keyword>
<organism evidence="7 8">
    <name type="scientific">Catonella massiliensis</name>
    <dbReference type="NCBI Taxonomy" id="2799636"/>
    <lineage>
        <taxon>Bacteria</taxon>
        <taxon>Bacillati</taxon>
        <taxon>Bacillota</taxon>
        <taxon>Clostridia</taxon>
        <taxon>Lachnospirales</taxon>
        <taxon>Lachnospiraceae</taxon>
        <taxon>Catonella</taxon>
    </lineage>
</organism>
<dbReference type="InterPro" id="IPR039424">
    <property type="entry name" value="SBP_5"/>
</dbReference>
<dbReference type="Gene3D" id="3.90.76.10">
    <property type="entry name" value="Dipeptide-binding Protein, Domain 1"/>
    <property type="match status" value="1"/>
</dbReference>
<dbReference type="InterPro" id="IPR030678">
    <property type="entry name" value="Peptide/Ni-bd"/>
</dbReference>
<evidence type="ECO:0000256" key="3">
    <source>
        <dbReference type="ARBA" id="ARBA00022448"/>
    </source>
</evidence>
<dbReference type="EMBL" id="JAEPRJ010000001">
    <property type="protein sequence ID" value="MBK5898426.1"/>
    <property type="molecule type" value="Genomic_DNA"/>
</dbReference>